<dbReference type="InterPro" id="IPR001867">
    <property type="entry name" value="OmpR/PhoB-type_DNA-bd"/>
</dbReference>
<gene>
    <name evidence="7" type="ORF">HD593_004617</name>
</gene>
<dbReference type="InterPro" id="IPR036388">
    <property type="entry name" value="WH-like_DNA-bd_sf"/>
</dbReference>
<sequence length="1036" mass="114086">MEFRVLGALEVSANGRQLGPGGARQQIVLAVLLLNANRSVTLDRLVEAIYDDEPPATARAQVQICISALRRLINKDGHAEMIVTTRQGYTLRAPTESIDAHRFDNLVGRARKAREQKHLEEAISHYRSALALWRGPALDGIESRYVQALASWLTEQRITANEECVQLELDLGRHQELVGELSRLVKENPLREGLIAQLMTALYRSGRQAESLQVYRDARRSMVDELGIEPNERLQQLEAAILGADDSLAAPSPPPVTAAEPVAATPIPAVPRMLPADIADFVGRHDQIEDISRRLTMPLDGDARFAVPIVAIAGRPGIGKTTIAIHAAHTIAEHFPDGQLFANLHGALARPVSPMQVLDRFLRAFGVRGSELPETLVERAEMFRMLLADRKVLIVLDDAESESQVLPLMPGNPPSAVIVTSRHRLGGLAGTTQVSVAEFDVSHAVELLSHIAGADRVLSEPESAAALAELCCCLPLALRIAGARLAVRMHWGLDHLVDRLRDEARRLDELSHGDMGIRASLSLTYENISDPARCLFRRLALLDSPVFSAWAGAAVLAEPLTTAQDLFDDLADAHLVEVIGTGGASRVQYRFHDLIRVYARERLAAEEDPAERSAALTRVLHALHALLMAAHDREYGSSDQTRKQRTRIDSWLPDALVDRLVSNPIAWFERERHLLVSGIRQAAQAGLVELCWRMARNAEPFFELRGYLDDWRETHEIALDAARQGHDERGQAEMLIVRASLAQTEQRFDDARRDFEAALAIFERIGDVPLVARSTRNLAFLKRIDGQLHEAMHHLEQALAIFNDIGDQLEAAITLQNLAAIRAECGDIDEAKILLAEALVRGRDGGSRRIVSQVLHRMGRIHLQANEFGLAAGAFEESLTIVQEIGDTTGEAYALHGLGVANVRRGRLADADTLLDKALTLARRSRHKLAEAHALAGLGELALATERPRDGVEHLRKAALLYRQTRIPLLEARTLIRLSDALWSVGDTTASDRAVTRVMELVEHVDDRTGKLVLEHLSSVNNRAGPVMLPSTEPTP</sequence>
<keyword evidence="3 5" id="KW-0238">DNA-binding</keyword>
<dbReference type="InterPro" id="IPR011990">
    <property type="entry name" value="TPR-like_helical_dom_sf"/>
</dbReference>
<dbReference type="Gene3D" id="3.40.50.300">
    <property type="entry name" value="P-loop containing nucleotide triphosphate hydrolases"/>
    <property type="match status" value="1"/>
</dbReference>
<dbReference type="Pfam" id="PF03704">
    <property type="entry name" value="BTAD"/>
    <property type="match status" value="1"/>
</dbReference>
<dbReference type="SMART" id="SM01043">
    <property type="entry name" value="BTAD"/>
    <property type="match status" value="1"/>
</dbReference>
<dbReference type="PRINTS" id="PR00364">
    <property type="entry name" value="DISEASERSIST"/>
</dbReference>
<dbReference type="PANTHER" id="PTHR35807">
    <property type="entry name" value="TRANSCRIPTIONAL REGULATOR REDD-RELATED"/>
    <property type="match status" value="1"/>
</dbReference>
<dbReference type="InterPro" id="IPR019734">
    <property type="entry name" value="TPR_rpt"/>
</dbReference>
<dbReference type="InterPro" id="IPR002182">
    <property type="entry name" value="NB-ARC"/>
</dbReference>
<name>A0A7X0NUE9_9ACTN</name>
<reference evidence="7 8" key="1">
    <citation type="submission" date="2020-08" db="EMBL/GenBank/DDBJ databases">
        <title>Sequencing the genomes of 1000 actinobacteria strains.</title>
        <authorList>
            <person name="Klenk H.-P."/>
        </authorList>
    </citation>
    <scope>NUCLEOTIDE SEQUENCE [LARGE SCALE GENOMIC DNA]</scope>
    <source>
        <strain evidence="7 8">DSM 43768</strain>
    </source>
</reference>
<dbReference type="Gene3D" id="1.25.40.10">
    <property type="entry name" value="Tetratricopeptide repeat domain"/>
    <property type="match status" value="3"/>
</dbReference>
<dbReference type="Gene3D" id="1.10.10.10">
    <property type="entry name" value="Winged helix-like DNA-binding domain superfamily/Winged helix DNA-binding domain"/>
    <property type="match status" value="1"/>
</dbReference>
<dbReference type="InterPro" id="IPR005158">
    <property type="entry name" value="BTAD"/>
</dbReference>
<dbReference type="InterPro" id="IPR027417">
    <property type="entry name" value="P-loop_NTPase"/>
</dbReference>
<dbReference type="SUPFAM" id="SSF52540">
    <property type="entry name" value="P-loop containing nucleoside triphosphate hydrolases"/>
    <property type="match status" value="1"/>
</dbReference>
<feature type="domain" description="OmpR/PhoB-type" evidence="6">
    <location>
        <begin position="1"/>
        <end position="93"/>
    </location>
</feature>
<dbReference type="InterPro" id="IPR016032">
    <property type="entry name" value="Sig_transdc_resp-reg_C-effctor"/>
</dbReference>
<keyword evidence="4" id="KW-0804">Transcription</keyword>
<keyword evidence="2" id="KW-0805">Transcription regulation</keyword>
<comment type="caution">
    <text evidence="7">The sequence shown here is derived from an EMBL/GenBank/DDBJ whole genome shotgun (WGS) entry which is preliminary data.</text>
</comment>
<dbReference type="Pfam" id="PF00486">
    <property type="entry name" value="Trans_reg_C"/>
    <property type="match status" value="1"/>
</dbReference>
<dbReference type="GO" id="GO:0006355">
    <property type="term" value="P:regulation of DNA-templated transcription"/>
    <property type="evidence" value="ECO:0007669"/>
    <property type="project" value="InterPro"/>
</dbReference>
<dbReference type="Pfam" id="PF00931">
    <property type="entry name" value="NB-ARC"/>
    <property type="match status" value="1"/>
</dbReference>
<dbReference type="RefSeq" id="WP_185104191.1">
    <property type="nucleotide sequence ID" value="NZ_BAAAXY010000228.1"/>
</dbReference>
<dbReference type="PROSITE" id="PS51755">
    <property type="entry name" value="OMPR_PHOB"/>
    <property type="match status" value="1"/>
</dbReference>
<evidence type="ECO:0000259" key="6">
    <source>
        <dbReference type="PROSITE" id="PS51755"/>
    </source>
</evidence>
<evidence type="ECO:0000256" key="5">
    <source>
        <dbReference type="PROSITE-ProRule" id="PRU01091"/>
    </source>
</evidence>
<organism evidence="7 8">
    <name type="scientific">Nonomuraea rubra</name>
    <dbReference type="NCBI Taxonomy" id="46180"/>
    <lineage>
        <taxon>Bacteria</taxon>
        <taxon>Bacillati</taxon>
        <taxon>Actinomycetota</taxon>
        <taxon>Actinomycetes</taxon>
        <taxon>Streptosporangiales</taxon>
        <taxon>Streptosporangiaceae</taxon>
        <taxon>Nonomuraea</taxon>
    </lineage>
</organism>
<dbReference type="SMART" id="SM00862">
    <property type="entry name" value="Trans_reg_C"/>
    <property type="match status" value="1"/>
</dbReference>
<evidence type="ECO:0000313" key="7">
    <source>
        <dbReference type="EMBL" id="MBB6549822.1"/>
    </source>
</evidence>
<dbReference type="AlphaFoldDB" id="A0A7X0NUE9"/>
<dbReference type="GO" id="GO:0003677">
    <property type="term" value="F:DNA binding"/>
    <property type="evidence" value="ECO:0007669"/>
    <property type="project" value="UniProtKB-UniRule"/>
</dbReference>
<dbReference type="SUPFAM" id="SSF48452">
    <property type="entry name" value="TPR-like"/>
    <property type="match status" value="3"/>
</dbReference>
<dbReference type="CDD" id="cd15831">
    <property type="entry name" value="BTAD"/>
    <property type="match status" value="1"/>
</dbReference>
<accession>A0A7X0NUE9</accession>
<evidence type="ECO:0000256" key="2">
    <source>
        <dbReference type="ARBA" id="ARBA00023015"/>
    </source>
</evidence>
<proteinExistence type="inferred from homology"/>
<dbReference type="EMBL" id="JACHMI010000001">
    <property type="protein sequence ID" value="MBB6549822.1"/>
    <property type="molecule type" value="Genomic_DNA"/>
</dbReference>
<keyword evidence="8" id="KW-1185">Reference proteome</keyword>
<evidence type="ECO:0000313" key="8">
    <source>
        <dbReference type="Proteomes" id="UP000565579"/>
    </source>
</evidence>
<dbReference type="SUPFAM" id="SSF46894">
    <property type="entry name" value="C-terminal effector domain of the bipartite response regulators"/>
    <property type="match status" value="1"/>
</dbReference>
<evidence type="ECO:0000256" key="3">
    <source>
        <dbReference type="ARBA" id="ARBA00023125"/>
    </source>
</evidence>
<evidence type="ECO:0000256" key="4">
    <source>
        <dbReference type="ARBA" id="ARBA00023163"/>
    </source>
</evidence>
<dbReference type="Pfam" id="PF13374">
    <property type="entry name" value="TPR_10"/>
    <property type="match status" value="1"/>
</dbReference>
<feature type="DNA-binding region" description="OmpR/PhoB-type" evidence="5">
    <location>
        <begin position="1"/>
        <end position="93"/>
    </location>
</feature>
<dbReference type="Proteomes" id="UP000565579">
    <property type="component" value="Unassembled WGS sequence"/>
</dbReference>
<dbReference type="GO" id="GO:0043531">
    <property type="term" value="F:ADP binding"/>
    <property type="evidence" value="ECO:0007669"/>
    <property type="project" value="InterPro"/>
</dbReference>
<dbReference type="SMART" id="SM00028">
    <property type="entry name" value="TPR"/>
    <property type="match status" value="7"/>
</dbReference>
<dbReference type="PANTHER" id="PTHR35807:SF1">
    <property type="entry name" value="TRANSCRIPTIONAL REGULATOR REDD"/>
    <property type="match status" value="1"/>
</dbReference>
<evidence type="ECO:0000256" key="1">
    <source>
        <dbReference type="ARBA" id="ARBA00005820"/>
    </source>
</evidence>
<protein>
    <submittedName>
        <fullName evidence="7">DNA-binding SARP family transcriptional activator/Tfp pilus assembly protein PilF</fullName>
    </submittedName>
</protein>
<dbReference type="GO" id="GO:0000160">
    <property type="term" value="P:phosphorelay signal transduction system"/>
    <property type="evidence" value="ECO:0007669"/>
    <property type="project" value="InterPro"/>
</dbReference>
<dbReference type="InterPro" id="IPR051677">
    <property type="entry name" value="AfsR-DnrI-RedD_regulator"/>
</dbReference>
<comment type="similarity">
    <text evidence="1">Belongs to the AfsR/DnrI/RedD regulatory family.</text>
</comment>
<dbReference type="Pfam" id="PF13424">
    <property type="entry name" value="TPR_12"/>
    <property type="match status" value="1"/>
</dbReference>